<sequence>MKSFHLTEHLWPLATTLATVFLLMDEPTKLFSQKDTPLVPGAAPMLSKLEMALQNVSNDSSMAEVIQVAARASVLLSEKYTLLEECNVYSISIGVSQFIFNK</sequence>
<reference evidence="2 3" key="1">
    <citation type="submission" date="2014-04" db="EMBL/GenBank/DDBJ databases">
        <authorList>
            <consortium name="DOE Joint Genome Institute"/>
            <person name="Kuo A."/>
            <person name="Kohler A."/>
            <person name="Jargeat P."/>
            <person name="Nagy L.G."/>
            <person name="Floudas D."/>
            <person name="Copeland A."/>
            <person name="Barry K.W."/>
            <person name="Cichocki N."/>
            <person name="Veneault-Fourrey C."/>
            <person name="LaButti K."/>
            <person name="Lindquist E.A."/>
            <person name="Lipzen A."/>
            <person name="Lundell T."/>
            <person name="Morin E."/>
            <person name="Murat C."/>
            <person name="Sun H."/>
            <person name="Tunlid A."/>
            <person name="Henrissat B."/>
            <person name="Grigoriev I.V."/>
            <person name="Hibbett D.S."/>
            <person name="Martin F."/>
            <person name="Nordberg H.P."/>
            <person name="Cantor M.N."/>
            <person name="Hua S.X."/>
        </authorList>
    </citation>
    <scope>NUCLEOTIDE SEQUENCE [LARGE SCALE GENOMIC DNA]</scope>
    <source>
        <strain evidence="2 3">Ve08.2h10</strain>
    </source>
</reference>
<feature type="chain" id="PRO_5002209050" evidence="1">
    <location>
        <begin position="19"/>
        <end position="102"/>
    </location>
</feature>
<accession>A0A0D0DCG0</accession>
<dbReference type="AlphaFoldDB" id="A0A0D0DCG0"/>
<evidence type="ECO:0000313" key="2">
    <source>
        <dbReference type="EMBL" id="KIK87363.1"/>
    </source>
</evidence>
<proteinExistence type="predicted"/>
<keyword evidence="1" id="KW-0732">Signal</keyword>
<dbReference type="InParanoid" id="A0A0D0DCG0"/>
<feature type="signal peptide" evidence="1">
    <location>
        <begin position="1"/>
        <end position="18"/>
    </location>
</feature>
<name>A0A0D0DCG0_9AGAM</name>
<organism evidence="2 3">
    <name type="scientific">Paxillus rubicundulus Ve08.2h10</name>
    <dbReference type="NCBI Taxonomy" id="930991"/>
    <lineage>
        <taxon>Eukaryota</taxon>
        <taxon>Fungi</taxon>
        <taxon>Dikarya</taxon>
        <taxon>Basidiomycota</taxon>
        <taxon>Agaricomycotina</taxon>
        <taxon>Agaricomycetes</taxon>
        <taxon>Agaricomycetidae</taxon>
        <taxon>Boletales</taxon>
        <taxon>Paxilineae</taxon>
        <taxon>Paxillaceae</taxon>
        <taxon>Paxillus</taxon>
    </lineage>
</organism>
<dbReference type="HOGENOM" id="CLU_2278367_0_0_1"/>
<dbReference type="OrthoDB" id="3251057at2759"/>
<keyword evidence="3" id="KW-1185">Reference proteome</keyword>
<dbReference type="Proteomes" id="UP000054538">
    <property type="component" value="Unassembled WGS sequence"/>
</dbReference>
<reference evidence="3" key="2">
    <citation type="submission" date="2015-01" db="EMBL/GenBank/DDBJ databases">
        <title>Evolutionary Origins and Diversification of the Mycorrhizal Mutualists.</title>
        <authorList>
            <consortium name="DOE Joint Genome Institute"/>
            <consortium name="Mycorrhizal Genomics Consortium"/>
            <person name="Kohler A."/>
            <person name="Kuo A."/>
            <person name="Nagy L.G."/>
            <person name="Floudas D."/>
            <person name="Copeland A."/>
            <person name="Barry K.W."/>
            <person name="Cichocki N."/>
            <person name="Veneault-Fourrey C."/>
            <person name="LaButti K."/>
            <person name="Lindquist E.A."/>
            <person name="Lipzen A."/>
            <person name="Lundell T."/>
            <person name="Morin E."/>
            <person name="Murat C."/>
            <person name="Riley R."/>
            <person name="Ohm R."/>
            <person name="Sun H."/>
            <person name="Tunlid A."/>
            <person name="Henrissat B."/>
            <person name="Grigoriev I.V."/>
            <person name="Hibbett D.S."/>
            <person name="Martin F."/>
        </authorList>
    </citation>
    <scope>NUCLEOTIDE SEQUENCE [LARGE SCALE GENOMIC DNA]</scope>
    <source>
        <strain evidence="3">Ve08.2h10</strain>
    </source>
</reference>
<protein>
    <submittedName>
        <fullName evidence="2">Uncharacterized protein</fullName>
    </submittedName>
</protein>
<dbReference type="EMBL" id="KN825546">
    <property type="protein sequence ID" value="KIK87363.1"/>
    <property type="molecule type" value="Genomic_DNA"/>
</dbReference>
<gene>
    <name evidence="2" type="ORF">PAXRUDRAFT_802587</name>
</gene>
<evidence type="ECO:0000256" key="1">
    <source>
        <dbReference type="SAM" id="SignalP"/>
    </source>
</evidence>
<evidence type="ECO:0000313" key="3">
    <source>
        <dbReference type="Proteomes" id="UP000054538"/>
    </source>
</evidence>